<accession>A0ABU5E1V0</accession>
<gene>
    <name evidence="2" type="ORF">SMD31_14750</name>
</gene>
<protein>
    <submittedName>
        <fullName evidence="2">SCP2 sterol-binding domain-containing protein</fullName>
    </submittedName>
</protein>
<evidence type="ECO:0000259" key="1">
    <source>
        <dbReference type="Pfam" id="PF02036"/>
    </source>
</evidence>
<proteinExistence type="predicted"/>
<dbReference type="EMBL" id="JAXCLX010000002">
    <property type="protein sequence ID" value="MDY0873199.1"/>
    <property type="molecule type" value="Genomic_DNA"/>
</dbReference>
<dbReference type="SUPFAM" id="SSF55718">
    <property type="entry name" value="SCP-like"/>
    <property type="match status" value="1"/>
</dbReference>
<comment type="caution">
    <text evidence="2">The sequence shown here is derived from an EMBL/GenBank/DDBJ whole genome shotgun (WGS) entry which is preliminary data.</text>
</comment>
<reference evidence="2 3" key="1">
    <citation type="journal article" date="2013" name="Antonie Van Leeuwenhoek">
        <title>Dongia rigui sp. nov., isolated from freshwater of a large wetland in Korea.</title>
        <authorList>
            <person name="Baik K.S."/>
            <person name="Hwang Y.M."/>
            <person name="Choi J.S."/>
            <person name="Kwon J."/>
            <person name="Seong C.N."/>
        </authorList>
    </citation>
    <scope>NUCLEOTIDE SEQUENCE [LARGE SCALE GENOMIC DNA]</scope>
    <source>
        <strain evidence="2 3">04SU4-P</strain>
    </source>
</reference>
<dbReference type="InterPro" id="IPR036527">
    <property type="entry name" value="SCP2_sterol-bd_dom_sf"/>
</dbReference>
<name>A0ABU5E1V0_9PROT</name>
<evidence type="ECO:0000313" key="3">
    <source>
        <dbReference type="Proteomes" id="UP001271769"/>
    </source>
</evidence>
<feature type="domain" description="SCP2" evidence="1">
    <location>
        <begin position="45"/>
        <end position="99"/>
    </location>
</feature>
<dbReference type="Pfam" id="PF02036">
    <property type="entry name" value="SCP2"/>
    <property type="match status" value="1"/>
</dbReference>
<evidence type="ECO:0000313" key="2">
    <source>
        <dbReference type="EMBL" id="MDY0873199.1"/>
    </source>
</evidence>
<organism evidence="2 3">
    <name type="scientific">Dongia rigui</name>
    <dbReference type="NCBI Taxonomy" id="940149"/>
    <lineage>
        <taxon>Bacteria</taxon>
        <taxon>Pseudomonadati</taxon>
        <taxon>Pseudomonadota</taxon>
        <taxon>Alphaproteobacteria</taxon>
        <taxon>Rhodospirillales</taxon>
        <taxon>Dongiaceae</taxon>
        <taxon>Dongia</taxon>
    </lineage>
</organism>
<sequence length="101" mass="11045">MSVDELVEEMRRRAGQNLKLGYKVKFVLGDEGIISWDGTEHPPVIEEGDKGDANTTITITPENLEKLMAGKLDPTLGYMTGKLKVEGSMGVALKLTSMFSD</sequence>
<keyword evidence="3" id="KW-1185">Reference proteome</keyword>
<dbReference type="Gene3D" id="3.30.1050.10">
    <property type="entry name" value="SCP2 sterol-binding domain"/>
    <property type="match status" value="1"/>
</dbReference>
<dbReference type="RefSeq" id="WP_320501661.1">
    <property type="nucleotide sequence ID" value="NZ_JAXCLX010000002.1"/>
</dbReference>
<dbReference type="InterPro" id="IPR003033">
    <property type="entry name" value="SCP2_sterol-bd_dom"/>
</dbReference>
<dbReference type="Proteomes" id="UP001271769">
    <property type="component" value="Unassembled WGS sequence"/>
</dbReference>